<dbReference type="OrthoDB" id="9795554at2"/>
<dbReference type="AlphaFoldDB" id="A0A1I0Z4I6"/>
<reference evidence="4 5" key="1">
    <citation type="submission" date="2016-10" db="EMBL/GenBank/DDBJ databases">
        <authorList>
            <person name="de Groot N.N."/>
        </authorList>
    </citation>
    <scope>NUCLEOTIDE SEQUENCE [LARGE SCALE GENOMIC DNA]</scope>
    <source>
        <strain evidence="4 5">DSM 23399</strain>
    </source>
</reference>
<feature type="domain" description="Sialate O-acetylesterase" evidence="3">
    <location>
        <begin position="38"/>
        <end position="265"/>
    </location>
</feature>
<evidence type="ECO:0000256" key="1">
    <source>
        <dbReference type="ARBA" id="ARBA00022801"/>
    </source>
</evidence>
<keyword evidence="5" id="KW-1185">Reference proteome</keyword>
<protein>
    <recommendedName>
        <fullName evidence="3">Sialate O-acetylesterase domain-containing protein</fullName>
    </recommendedName>
</protein>
<dbReference type="SUPFAM" id="SSF52266">
    <property type="entry name" value="SGNH hydrolase"/>
    <property type="match status" value="1"/>
</dbReference>
<dbReference type="InterPro" id="IPR005181">
    <property type="entry name" value="SASA"/>
</dbReference>
<dbReference type="PROSITE" id="PS51257">
    <property type="entry name" value="PROKAR_LIPOPROTEIN"/>
    <property type="match status" value="1"/>
</dbReference>
<name>A0A1I0Z4I6_9BACT</name>
<keyword evidence="2" id="KW-0732">Signal</keyword>
<evidence type="ECO:0000313" key="4">
    <source>
        <dbReference type="EMBL" id="SFB20026.1"/>
    </source>
</evidence>
<dbReference type="PANTHER" id="PTHR31988:SF19">
    <property type="entry name" value="9-O-ACETYL-N-ACETYLNEURAMINIC ACID DEACETYLASE-RELATED"/>
    <property type="match status" value="1"/>
</dbReference>
<feature type="signal peptide" evidence="2">
    <location>
        <begin position="1"/>
        <end position="20"/>
    </location>
</feature>
<dbReference type="EMBL" id="FOKK01000005">
    <property type="protein sequence ID" value="SFB20026.1"/>
    <property type="molecule type" value="Genomic_DNA"/>
</dbReference>
<keyword evidence="1" id="KW-0378">Hydrolase</keyword>
<dbReference type="RefSeq" id="WP_092896356.1">
    <property type="nucleotide sequence ID" value="NZ_FOKK01000005.1"/>
</dbReference>
<dbReference type="PANTHER" id="PTHR31988">
    <property type="entry name" value="ESTERASE, PUTATIVE (DUF303)-RELATED"/>
    <property type="match status" value="1"/>
</dbReference>
<dbReference type="Gene3D" id="3.40.50.1110">
    <property type="entry name" value="SGNH hydrolase"/>
    <property type="match status" value="1"/>
</dbReference>
<dbReference type="Pfam" id="PF03629">
    <property type="entry name" value="SASA"/>
    <property type="match status" value="1"/>
</dbReference>
<dbReference type="InterPro" id="IPR052940">
    <property type="entry name" value="Carb_Esterase_6"/>
</dbReference>
<organism evidence="4 5">
    <name type="scientific">Algoriphagus aquimarinus</name>
    <dbReference type="NCBI Taxonomy" id="237018"/>
    <lineage>
        <taxon>Bacteria</taxon>
        <taxon>Pseudomonadati</taxon>
        <taxon>Bacteroidota</taxon>
        <taxon>Cytophagia</taxon>
        <taxon>Cytophagales</taxon>
        <taxon>Cyclobacteriaceae</taxon>
        <taxon>Algoriphagus</taxon>
    </lineage>
</organism>
<proteinExistence type="predicted"/>
<dbReference type="Proteomes" id="UP000198790">
    <property type="component" value="Unassembled WGS sequence"/>
</dbReference>
<gene>
    <name evidence="4" type="ORF">SAMN04489723_105228</name>
</gene>
<dbReference type="InterPro" id="IPR036514">
    <property type="entry name" value="SGNH_hydro_sf"/>
</dbReference>
<dbReference type="STRING" id="237018.SAMN04489723_105228"/>
<evidence type="ECO:0000259" key="3">
    <source>
        <dbReference type="Pfam" id="PF03629"/>
    </source>
</evidence>
<sequence length="277" mass="30708">MKTHHLGVLLLCLLSLSCTSGKSISSRDLNNSDSKENFHLYLLMGQSNMAGRGKVQSLDTLTHPRVMMLDKNLNWELARDPMHFDKSAAGVGLGLTFGKIMANAGRDIKIGLIPAAVGGSSINHWYQDSLFQQTNTYPYNDMIKRAKAAMTQGTLKGILWHQGESDSNTELDMKSYKQKFEAMLDSMKQDLGIESVPIVMGEIGYFFYPKATYAEQINDIIAEIAASQQCIGLVSSENLNHKGDSTHFDSDSYHVLGIRYAAKMQEIQSKCSSILIK</sequence>
<accession>A0A1I0Z4I6</accession>
<evidence type="ECO:0000256" key="2">
    <source>
        <dbReference type="SAM" id="SignalP"/>
    </source>
</evidence>
<feature type="chain" id="PRO_5011652308" description="Sialate O-acetylesterase domain-containing protein" evidence="2">
    <location>
        <begin position="21"/>
        <end position="277"/>
    </location>
</feature>
<dbReference type="GO" id="GO:0016788">
    <property type="term" value="F:hydrolase activity, acting on ester bonds"/>
    <property type="evidence" value="ECO:0007669"/>
    <property type="project" value="UniProtKB-ARBA"/>
</dbReference>
<evidence type="ECO:0000313" key="5">
    <source>
        <dbReference type="Proteomes" id="UP000198790"/>
    </source>
</evidence>